<dbReference type="RefSeq" id="XP_005644452.1">
    <property type="nucleotide sequence ID" value="XM_005644395.1"/>
</dbReference>
<accession>I0YND9</accession>
<sequence length="396" mass="44147">MASVHPSGNLQVTLPNGLQVSAVSTLDLDFLYREIFEQQLYLQHGISLQRGDVVLDCGGNIGMFSLFAAEVVGTTGRVFCVEPVESIFDAMQQNISSHAEWCREQGKSAADITPIRRGIGDGTKDSFTFTLYHNFTCWSTMYPQDEEFHQRHIAEYVKQNIRALAGMPPSLYNRAARFFYYVVPSSIFNWSMRRYVRNNLLDAQTEECRMCTVSDLIRSHGLARIDLLKIDVEGAELDVLRGIAHEDWRLIRQVVLEVESLGDEGSGTPELDAVRAILAGAGFGDLTVDEPQKGSRVFHLYARRAGESREKMAFFTAAESRQTAEASTSKVTTEKEGVHATASTASNNSASQPAGTVEQIPLTKLPEKPVIMRPCRAADTSFVSFQLFTETMFFDW</sequence>
<dbReference type="NCBIfam" id="TIGR01444">
    <property type="entry name" value="fkbM_fam"/>
    <property type="match status" value="1"/>
</dbReference>
<comment type="caution">
    <text evidence="3">The sequence shown here is derived from an EMBL/GenBank/DDBJ whole genome shotgun (WGS) entry which is preliminary data.</text>
</comment>
<dbReference type="Proteomes" id="UP000007264">
    <property type="component" value="Unassembled WGS sequence"/>
</dbReference>
<dbReference type="PANTHER" id="PTHR34203">
    <property type="entry name" value="METHYLTRANSFERASE, FKBM FAMILY PROTEIN"/>
    <property type="match status" value="1"/>
</dbReference>
<dbReference type="GO" id="GO:0032259">
    <property type="term" value="P:methylation"/>
    <property type="evidence" value="ECO:0007669"/>
    <property type="project" value="UniProtKB-KW"/>
</dbReference>
<keyword evidence="4" id="KW-1185">Reference proteome</keyword>
<dbReference type="SUPFAM" id="SSF53335">
    <property type="entry name" value="S-adenosyl-L-methionine-dependent methyltransferases"/>
    <property type="match status" value="1"/>
</dbReference>
<evidence type="ECO:0000313" key="3">
    <source>
        <dbReference type="EMBL" id="EIE19908.1"/>
    </source>
</evidence>
<evidence type="ECO:0000256" key="1">
    <source>
        <dbReference type="SAM" id="MobiDB-lite"/>
    </source>
</evidence>
<dbReference type="InterPro" id="IPR029063">
    <property type="entry name" value="SAM-dependent_MTases_sf"/>
</dbReference>
<evidence type="ECO:0000259" key="2">
    <source>
        <dbReference type="Pfam" id="PF05050"/>
    </source>
</evidence>
<dbReference type="GeneID" id="17037882"/>
<protein>
    <submittedName>
        <fullName evidence="3">Methyltransferase FkbM</fullName>
    </submittedName>
</protein>
<reference evidence="3 4" key="1">
    <citation type="journal article" date="2012" name="Genome Biol.">
        <title>The genome of the polar eukaryotic microalga coccomyxa subellipsoidea reveals traits of cold adaptation.</title>
        <authorList>
            <person name="Blanc G."/>
            <person name="Agarkova I."/>
            <person name="Grimwood J."/>
            <person name="Kuo A."/>
            <person name="Brueggeman A."/>
            <person name="Dunigan D."/>
            <person name="Gurnon J."/>
            <person name="Ladunga I."/>
            <person name="Lindquist E."/>
            <person name="Lucas S."/>
            <person name="Pangilinan J."/>
            <person name="Proschold T."/>
            <person name="Salamov A."/>
            <person name="Schmutz J."/>
            <person name="Weeks D."/>
            <person name="Yamada T."/>
            <person name="Claverie J.M."/>
            <person name="Grigoriev I."/>
            <person name="Van Etten J."/>
            <person name="Lomsadze A."/>
            <person name="Borodovsky M."/>
        </authorList>
    </citation>
    <scope>NUCLEOTIDE SEQUENCE [LARGE SCALE GENOMIC DNA]</scope>
    <source>
        <strain evidence="3 4">C-169</strain>
    </source>
</reference>
<dbReference type="EMBL" id="AGSI01000017">
    <property type="protein sequence ID" value="EIE19908.1"/>
    <property type="molecule type" value="Genomic_DNA"/>
</dbReference>
<dbReference type="InterPro" id="IPR052514">
    <property type="entry name" value="SAM-dependent_MTase"/>
</dbReference>
<gene>
    <name evidence="3" type="ORF">COCSUDRAFT_67634</name>
</gene>
<name>I0YND9_COCSC</name>
<dbReference type="OrthoDB" id="5835829at2759"/>
<keyword evidence="3" id="KW-0808">Transferase</keyword>
<feature type="domain" description="Methyltransferase FkbM" evidence="2">
    <location>
        <begin position="56"/>
        <end position="283"/>
    </location>
</feature>
<evidence type="ECO:0000313" key="4">
    <source>
        <dbReference type="Proteomes" id="UP000007264"/>
    </source>
</evidence>
<dbReference type="eggNOG" id="ENOG502S8ND">
    <property type="taxonomic scope" value="Eukaryota"/>
</dbReference>
<feature type="compositionally biased region" description="Low complexity" evidence="1">
    <location>
        <begin position="340"/>
        <end position="351"/>
    </location>
</feature>
<dbReference type="PANTHER" id="PTHR34203:SF13">
    <property type="entry name" value="EXPRESSED PROTEIN"/>
    <property type="match status" value="1"/>
</dbReference>
<keyword evidence="3" id="KW-0489">Methyltransferase</keyword>
<organism evidence="3 4">
    <name type="scientific">Coccomyxa subellipsoidea (strain C-169)</name>
    <name type="common">Green microalga</name>
    <dbReference type="NCBI Taxonomy" id="574566"/>
    <lineage>
        <taxon>Eukaryota</taxon>
        <taxon>Viridiplantae</taxon>
        <taxon>Chlorophyta</taxon>
        <taxon>core chlorophytes</taxon>
        <taxon>Trebouxiophyceae</taxon>
        <taxon>Trebouxiophyceae incertae sedis</taxon>
        <taxon>Coccomyxaceae</taxon>
        <taxon>Coccomyxa</taxon>
        <taxon>Coccomyxa subellipsoidea</taxon>
    </lineage>
</organism>
<dbReference type="Gene3D" id="3.40.50.150">
    <property type="entry name" value="Vaccinia Virus protein VP39"/>
    <property type="match status" value="1"/>
</dbReference>
<feature type="region of interest" description="Disordered" evidence="1">
    <location>
        <begin position="325"/>
        <end position="361"/>
    </location>
</feature>
<dbReference type="Pfam" id="PF05050">
    <property type="entry name" value="Methyltransf_21"/>
    <property type="match status" value="1"/>
</dbReference>
<proteinExistence type="predicted"/>
<dbReference type="KEGG" id="csl:COCSUDRAFT_67634"/>
<dbReference type="InterPro" id="IPR006342">
    <property type="entry name" value="FkbM_mtfrase"/>
</dbReference>
<dbReference type="GO" id="GO:0008168">
    <property type="term" value="F:methyltransferase activity"/>
    <property type="evidence" value="ECO:0007669"/>
    <property type="project" value="UniProtKB-KW"/>
</dbReference>
<dbReference type="AlphaFoldDB" id="I0YND9"/>